<proteinExistence type="predicted"/>
<evidence type="ECO:0000256" key="1">
    <source>
        <dbReference type="SAM" id="Phobius"/>
    </source>
</evidence>
<name>A0A6G0ZJ61_APHCR</name>
<feature type="transmembrane region" description="Helical" evidence="1">
    <location>
        <begin position="6"/>
        <end position="24"/>
    </location>
</feature>
<accession>A0A6G0ZJ61</accession>
<keyword evidence="1" id="KW-0812">Transmembrane</keyword>
<dbReference type="AlphaFoldDB" id="A0A6G0ZJ61"/>
<dbReference type="Proteomes" id="UP000478052">
    <property type="component" value="Unassembled WGS sequence"/>
</dbReference>
<evidence type="ECO:0000313" key="2">
    <source>
        <dbReference type="EMBL" id="KAF0771237.1"/>
    </source>
</evidence>
<protein>
    <submittedName>
        <fullName evidence="2">Uncharacterized protein</fullName>
    </submittedName>
</protein>
<gene>
    <name evidence="2" type="ORF">FWK35_00001576</name>
</gene>
<keyword evidence="1" id="KW-1133">Transmembrane helix</keyword>
<feature type="non-terminal residue" evidence="2">
    <location>
        <position position="1"/>
    </location>
</feature>
<comment type="caution">
    <text evidence="2">The sequence shown here is derived from an EMBL/GenBank/DDBJ whole genome shotgun (WGS) entry which is preliminary data.</text>
</comment>
<keyword evidence="3" id="KW-1185">Reference proteome</keyword>
<sequence>ILSGAMNVLILQCFVCVFFLFLCTRERFEIMLQFQTLGVYPKPVFNHFLYGCNSKTNHCKYLKFSPNVLVSVIYIQLNFQKFLTFFDSNFYEIRRKSKNLQFTISFPSSSYKILENTSLTMSIKFFWLHQNTLKFNTKFLINYSYKYIVAEETYRNNASISNYEGGFRWQNESSWCIGEVGRSFFEILNSFQKYREKPKKKLRENRNFYTKPVFESIFLYGCNSKTNHCKYLKFSPNQTTEIFDFFKTFLMIQIFTKSVEKAKICKYLKFLPVIYRLAFSLHDLISEKSQSGAAFIVLIAK</sequence>
<reference evidence="2 3" key="1">
    <citation type="submission" date="2019-08" db="EMBL/GenBank/DDBJ databases">
        <title>Whole genome of Aphis craccivora.</title>
        <authorList>
            <person name="Voronova N.V."/>
            <person name="Shulinski R.S."/>
            <person name="Bandarenka Y.V."/>
            <person name="Zhorov D.G."/>
            <person name="Warner D."/>
        </authorList>
    </citation>
    <scope>NUCLEOTIDE SEQUENCE [LARGE SCALE GENOMIC DNA]</scope>
    <source>
        <strain evidence="2">180601</strain>
        <tissue evidence="2">Whole Body</tissue>
    </source>
</reference>
<evidence type="ECO:0000313" key="3">
    <source>
        <dbReference type="Proteomes" id="UP000478052"/>
    </source>
</evidence>
<dbReference type="EMBL" id="VUJU01000319">
    <property type="protein sequence ID" value="KAF0771237.1"/>
    <property type="molecule type" value="Genomic_DNA"/>
</dbReference>
<keyword evidence="1" id="KW-0472">Membrane</keyword>
<organism evidence="2 3">
    <name type="scientific">Aphis craccivora</name>
    <name type="common">Cowpea aphid</name>
    <dbReference type="NCBI Taxonomy" id="307492"/>
    <lineage>
        <taxon>Eukaryota</taxon>
        <taxon>Metazoa</taxon>
        <taxon>Ecdysozoa</taxon>
        <taxon>Arthropoda</taxon>
        <taxon>Hexapoda</taxon>
        <taxon>Insecta</taxon>
        <taxon>Pterygota</taxon>
        <taxon>Neoptera</taxon>
        <taxon>Paraneoptera</taxon>
        <taxon>Hemiptera</taxon>
        <taxon>Sternorrhyncha</taxon>
        <taxon>Aphidomorpha</taxon>
        <taxon>Aphidoidea</taxon>
        <taxon>Aphididae</taxon>
        <taxon>Aphidini</taxon>
        <taxon>Aphis</taxon>
        <taxon>Aphis</taxon>
    </lineage>
</organism>